<proteinExistence type="predicted"/>
<dbReference type="PANTHER" id="PTHR44591:SF3">
    <property type="entry name" value="RESPONSE REGULATORY DOMAIN-CONTAINING PROTEIN"/>
    <property type="match status" value="1"/>
</dbReference>
<feature type="modified residue" description="4-aspartylphosphate" evidence="2">
    <location>
        <position position="56"/>
    </location>
</feature>
<dbReference type="PANTHER" id="PTHR44591">
    <property type="entry name" value="STRESS RESPONSE REGULATOR PROTEIN 1"/>
    <property type="match status" value="1"/>
</dbReference>
<evidence type="ECO:0000313" key="5">
    <source>
        <dbReference type="Proteomes" id="UP000288789"/>
    </source>
</evidence>
<reference evidence="4 5" key="1">
    <citation type="submission" date="2018-12" db="EMBL/GenBank/DDBJ databases">
        <authorList>
            <person name="Li A."/>
            <person name="Zhang M."/>
            <person name="Zhu H."/>
        </authorList>
    </citation>
    <scope>NUCLEOTIDE SEQUENCE [LARGE SCALE GENOMIC DNA]</scope>
    <source>
        <strain evidence="4 5">R04H25</strain>
    </source>
</reference>
<name>A0A443Z4V6_9GAMM</name>
<organism evidence="4 5">
    <name type="scientific">Pseudidiomarina gelatinasegens</name>
    <dbReference type="NCBI Taxonomy" id="2487740"/>
    <lineage>
        <taxon>Bacteria</taxon>
        <taxon>Pseudomonadati</taxon>
        <taxon>Pseudomonadota</taxon>
        <taxon>Gammaproteobacteria</taxon>
        <taxon>Alteromonadales</taxon>
        <taxon>Idiomarinaceae</taxon>
        <taxon>Pseudidiomarina</taxon>
    </lineage>
</organism>
<evidence type="ECO:0000256" key="2">
    <source>
        <dbReference type="PROSITE-ProRule" id="PRU00169"/>
    </source>
</evidence>
<gene>
    <name evidence="4" type="ORF">EGC76_05415</name>
</gene>
<dbReference type="RefSeq" id="WP_128351989.1">
    <property type="nucleotide sequence ID" value="NZ_JBLXIM010000001.1"/>
</dbReference>
<dbReference type="InterPro" id="IPR001789">
    <property type="entry name" value="Sig_transdc_resp-reg_receiver"/>
</dbReference>
<dbReference type="CDD" id="cd17546">
    <property type="entry name" value="REC_hyHK_CKI1_RcsC-like"/>
    <property type="match status" value="1"/>
</dbReference>
<dbReference type="Proteomes" id="UP000288789">
    <property type="component" value="Unassembled WGS sequence"/>
</dbReference>
<dbReference type="EMBL" id="RSFE01000003">
    <property type="protein sequence ID" value="RWU11700.1"/>
    <property type="molecule type" value="Genomic_DNA"/>
</dbReference>
<protein>
    <submittedName>
        <fullName evidence="4">Response regulator</fullName>
    </submittedName>
</protein>
<dbReference type="SMART" id="SM00448">
    <property type="entry name" value="REC"/>
    <property type="match status" value="1"/>
</dbReference>
<feature type="domain" description="Response regulatory" evidence="3">
    <location>
        <begin position="7"/>
        <end position="123"/>
    </location>
</feature>
<evidence type="ECO:0000313" key="4">
    <source>
        <dbReference type="EMBL" id="RWU11700.1"/>
    </source>
</evidence>
<keyword evidence="1 2" id="KW-0597">Phosphoprotein</keyword>
<dbReference type="OrthoDB" id="9800897at2"/>
<dbReference type="InterPro" id="IPR050595">
    <property type="entry name" value="Bact_response_regulator"/>
</dbReference>
<dbReference type="InterPro" id="IPR011006">
    <property type="entry name" value="CheY-like_superfamily"/>
</dbReference>
<evidence type="ECO:0000256" key="1">
    <source>
        <dbReference type="ARBA" id="ARBA00022553"/>
    </source>
</evidence>
<dbReference type="SUPFAM" id="SSF52172">
    <property type="entry name" value="CheY-like"/>
    <property type="match status" value="1"/>
</dbReference>
<sequence>MSSTPNKVLIVDDDFISLEVLKAMVRQYPVEIITAQTGHEAITAAIEHRPTLILLDHELPDIDGIDVYCKIVEKLGSETPNTAMVTGHQHDDFAERCSAAGINTQLHKPVKPQELADLLRIASGV</sequence>
<comment type="caution">
    <text evidence="4">The sequence shown here is derived from an EMBL/GenBank/DDBJ whole genome shotgun (WGS) entry which is preliminary data.</text>
</comment>
<keyword evidence="5" id="KW-1185">Reference proteome</keyword>
<dbReference type="Gene3D" id="3.40.50.2300">
    <property type="match status" value="1"/>
</dbReference>
<dbReference type="GO" id="GO:0000160">
    <property type="term" value="P:phosphorelay signal transduction system"/>
    <property type="evidence" value="ECO:0007669"/>
    <property type="project" value="InterPro"/>
</dbReference>
<accession>A0A443Z4V6</accession>
<dbReference type="AlphaFoldDB" id="A0A443Z4V6"/>
<dbReference type="Pfam" id="PF00072">
    <property type="entry name" value="Response_reg"/>
    <property type="match status" value="1"/>
</dbReference>
<dbReference type="PROSITE" id="PS50110">
    <property type="entry name" value="RESPONSE_REGULATORY"/>
    <property type="match status" value="1"/>
</dbReference>
<evidence type="ECO:0000259" key="3">
    <source>
        <dbReference type="PROSITE" id="PS50110"/>
    </source>
</evidence>